<keyword evidence="10" id="KW-1185">Reference proteome</keyword>
<dbReference type="PIRSF" id="PIRSF031134">
    <property type="entry name" value="MTRK"/>
    <property type="match status" value="1"/>
</dbReference>
<keyword evidence="4" id="KW-0808">Transferase</keyword>
<protein>
    <recommendedName>
        <fullName evidence="3">S-methyl-5-thioribose kinase</fullName>
        <ecNumber evidence="3">2.7.1.100</ecNumber>
    </recommendedName>
</protein>
<evidence type="ECO:0000256" key="2">
    <source>
        <dbReference type="ARBA" id="ARBA00011738"/>
    </source>
</evidence>
<dbReference type="InterPro" id="IPR011009">
    <property type="entry name" value="Kinase-like_dom_sf"/>
</dbReference>
<evidence type="ECO:0000313" key="10">
    <source>
        <dbReference type="Proteomes" id="UP000258927"/>
    </source>
</evidence>
<dbReference type="Gene3D" id="3.90.1200.10">
    <property type="match status" value="1"/>
</dbReference>
<comment type="similarity">
    <text evidence="1">Belongs to the methylthioribose kinase family.</text>
</comment>
<dbReference type="PANTHER" id="PTHR34273">
    <property type="entry name" value="METHYLTHIORIBOSE KINASE"/>
    <property type="match status" value="1"/>
</dbReference>
<dbReference type="GO" id="GO:0009086">
    <property type="term" value="P:methionine biosynthetic process"/>
    <property type="evidence" value="ECO:0007669"/>
    <property type="project" value="InterPro"/>
</dbReference>
<evidence type="ECO:0000256" key="6">
    <source>
        <dbReference type="ARBA" id="ARBA00022777"/>
    </source>
</evidence>
<dbReference type="EMBL" id="CP021330">
    <property type="protein sequence ID" value="AVX05746.1"/>
    <property type="molecule type" value="Genomic_DNA"/>
</dbReference>
<feature type="domain" description="Aminoglycoside phosphotransferase" evidence="8">
    <location>
        <begin position="36"/>
        <end position="289"/>
    </location>
</feature>
<dbReference type="Proteomes" id="UP000258927">
    <property type="component" value="Chromosome"/>
</dbReference>
<reference evidence="9 10" key="1">
    <citation type="submission" date="2017-05" db="EMBL/GenBank/DDBJ databases">
        <title>Genome Analysis of Maritalea myrionectae HL2708#5.</title>
        <authorList>
            <consortium name="Cotde Inc.-PKNU"/>
            <person name="Jang D."/>
            <person name="Oh H.-M."/>
        </authorList>
    </citation>
    <scope>NUCLEOTIDE SEQUENCE [LARGE SCALE GENOMIC DNA]</scope>
    <source>
        <strain evidence="9 10">HL2708#5</strain>
    </source>
</reference>
<dbReference type="SUPFAM" id="SSF56112">
    <property type="entry name" value="Protein kinase-like (PK-like)"/>
    <property type="match status" value="1"/>
</dbReference>
<dbReference type="GO" id="GO:0005524">
    <property type="term" value="F:ATP binding"/>
    <property type="evidence" value="ECO:0007669"/>
    <property type="project" value="UniProtKB-KW"/>
</dbReference>
<keyword evidence="7" id="KW-0067">ATP-binding</keyword>
<evidence type="ECO:0000256" key="5">
    <source>
        <dbReference type="ARBA" id="ARBA00022741"/>
    </source>
</evidence>
<dbReference type="Pfam" id="PF01636">
    <property type="entry name" value="APH"/>
    <property type="match status" value="1"/>
</dbReference>
<evidence type="ECO:0000313" key="9">
    <source>
        <dbReference type="EMBL" id="AVX05746.1"/>
    </source>
</evidence>
<evidence type="ECO:0000256" key="4">
    <source>
        <dbReference type="ARBA" id="ARBA00022679"/>
    </source>
</evidence>
<sequence length="422" mass="47799">MSNPYEPLNVDTIGEKLGHLEILQEKVGPDSSTWTAQEVGDGNLNLVFIVTGPSGQAIVKQALPYVRLVGDSWPLPLKRAFFEYHALTRQAKYAPEDVPEVYHFDESQALIVMQFMSPHVILRNSLKDGVQHKNLAEVAGKFCARTLFRGSDLSMDTMQRKKDLALFADNIELCDITENLVFTDPYYDAEMNRHTSPQLDGIVASLRADIDLKVATQHLKAKFCNNAETLLHGDLHTGSIMVTETDTVVIDPEFATYGPIGFDIGMLLGNFYMAFFAQDGHESEKGARDDYAQWILDVTCDIWHHFEEEFSHLWRTERNGILYDQRLYEDQNQNLASEQALADRLNDIWTDLLGFAGVEMHRRILGLAHIMELDSIEDVDQRAACEARALHFGRQLVISRAAYKSPHQIAELARAVRKDNFL</sequence>
<evidence type="ECO:0000256" key="3">
    <source>
        <dbReference type="ARBA" id="ARBA00012128"/>
    </source>
</evidence>
<dbReference type="KEGG" id="mmyr:MXMO3_03240"/>
<dbReference type="InterPro" id="IPR009212">
    <property type="entry name" value="Methylthioribose_kinase"/>
</dbReference>
<evidence type="ECO:0000256" key="7">
    <source>
        <dbReference type="ARBA" id="ARBA00022840"/>
    </source>
</evidence>
<dbReference type="EC" id="2.7.1.100" evidence="3"/>
<dbReference type="GO" id="GO:0046522">
    <property type="term" value="F:S-methyl-5-thioribose kinase activity"/>
    <property type="evidence" value="ECO:0007669"/>
    <property type="project" value="UniProtKB-EC"/>
</dbReference>
<dbReference type="STRING" id="1122213.GCA_000423365_00932"/>
<keyword evidence="5" id="KW-0547">Nucleotide-binding</keyword>
<organism evidence="9 10">
    <name type="scientific">Maritalea myrionectae</name>
    <dbReference type="NCBI Taxonomy" id="454601"/>
    <lineage>
        <taxon>Bacteria</taxon>
        <taxon>Pseudomonadati</taxon>
        <taxon>Pseudomonadota</taxon>
        <taxon>Alphaproteobacteria</taxon>
        <taxon>Hyphomicrobiales</taxon>
        <taxon>Devosiaceae</taxon>
        <taxon>Maritalea</taxon>
    </lineage>
</organism>
<name>A0A2R4MIN6_9HYPH</name>
<evidence type="ECO:0000259" key="8">
    <source>
        <dbReference type="Pfam" id="PF01636"/>
    </source>
</evidence>
<dbReference type="Gene3D" id="3.30.200.20">
    <property type="entry name" value="Phosphorylase Kinase, domain 1"/>
    <property type="match status" value="1"/>
</dbReference>
<gene>
    <name evidence="9" type="ORF">MXMO3_03240</name>
</gene>
<proteinExistence type="inferred from homology"/>
<keyword evidence="6 9" id="KW-0418">Kinase</keyword>
<dbReference type="InterPro" id="IPR002575">
    <property type="entry name" value="Aminoglycoside_PTrfase"/>
</dbReference>
<dbReference type="RefSeq" id="WP_117396531.1">
    <property type="nucleotide sequence ID" value="NZ_CP021330.1"/>
</dbReference>
<accession>A0A2R4MIN6</accession>
<comment type="subunit">
    <text evidence="2">Homodimer.</text>
</comment>
<dbReference type="AlphaFoldDB" id="A0A2R4MIN6"/>
<evidence type="ECO:0000256" key="1">
    <source>
        <dbReference type="ARBA" id="ARBA00010165"/>
    </source>
</evidence>
<dbReference type="NCBIfam" id="TIGR01767">
    <property type="entry name" value="MTRK"/>
    <property type="match status" value="1"/>
</dbReference>
<dbReference type="PANTHER" id="PTHR34273:SF2">
    <property type="entry name" value="METHYLTHIORIBOSE KINASE"/>
    <property type="match status" value="1"/>
</dbReference>